<comment type="caution">
    <text evidence="3">The sequence shown here is derived from an EMBL/GenBank/DDBJ whole genome shotgun (WGS) entry which is preliminary data.</text>
</comment>
<feature type="region of interest" description="Disordered" evidence="1">
    <location>
        <begin position="162"/>
        <end position="199"/>
    </location>
</feature>
<keyword evidence="2" id="KW-0812">Transmembrane</keyword>
<accession>A0A7W9HQW1</accession>
<dbReference type="AlphaFoldDB" id="A0A7W9HQW1"/>
<evidence type="ECO:0000256" key="2">
    <source>
        <dbReference type="SAM" id="Phobius"/>
    </source>
</evidence>
<keyword evidence="2" id="KW-0472">Membrane</keyword>
<sequence length="199" mass="21606">MDEVDAMTRAGESVGKAVRAARLGAVRAGHAGADAAVQLAGRAEGKLAERGMTRDYVRGIVADKAGTLVEKAEEYEKSTRRGRKQLAKRAKSVRKDVIKAAERARKEAKVRAKDARKAAKHVRKGSAQHKSRRWPWVLGVFAAAAVAGYIALTKRPQEVRLDEDVEPTLETVDTTDPTAESVHPHAARNGQVSDQHSRS</sequence>
<dbReference type="Proteomes" id="UP000552097">
    <property type="component" value="Unassembled WGS sequence"/>
</dbReference>
<gene>
    <name evidence="3" type="ORF">F4560_006580</name>
</gene>
<reference evidence="3 4" key="1">
    <citation type="submission" date="2020-08" db="EMBL/GenBank/DDBJ databases">
        <title>Sequencing the genomes of 1000 actinobacteria strains.</title>
        <authorList>
            <person name="Klenk H.-P."/>
        </authorList>
    </citation>
    <scope>NUCLEOTIDE SEQUENCE [LARGE SCALE GENOMIC DNA]</scope>
    <source>
        <strain evidence="3 4">DSM 45486</strain>
    </source>
</reference>
<evidence type="ECO:0000313" key="4">
    <source>
        <dbReference type="Proteomes" id="UP000552097"/>
    </source>
</evidence>
<keyword evidence="2" id="KW-1133">Transmembrane helix</keyword>
<organism evidence="3 4">
    <name type="scientific">Saccharothrix ecbatanensis</name>
    <dbReference type="NCBI Taxonomy" id="1105145"/>
    <lineage>
        <taxon>Bacteria</taxon>
        <taxon>Bacillati</taxon>
        <taxon>Actinomycetota</taxon>
        <taxon>Actinomycetes</taxon>
        <taxon>Pseudonocardiales</taxon>
        <taxon>Pseudonocardiaceae</taxon>
        <taxon>Saccharothrix</taxon>
    </lineage>
</organism>
<name>A0A7W9HQW1_9PSEU</name>
<proteinExistence type="predicted"/>
<protein>
    <submittedName>
        <fullName evidence="3">Uncharacterized protein</fullName>
    </submittedName>
</protein>
<evidence type="ECO:0000313" key="3">
    <source>
        <dbReference type="EMBL" id="MBB5806812.1"/>
    </source>
</evidence>
<dbReference type="EMBL" id="JACHMO010000001">
    <property type="protein sequence ID" value="MBB5806812.1"/>
    <property type="molecule type" value="Genomic_DNA"/>
</dbReference>
<keyword evidence="4" id="KW-1185">Reference proteome</keyword>
<dbReference type="RefSeq" id="WP_184926663.1">
    <property type="nucleotide sequence ID" value="NZ_JACHMO010000001.1"/>
</dbReference>
<feature type="compositionally biased region" description="Polar residues" evidence="1">
    <location>
        <begin position="190"/>
        <end position="199"/>
    </location>
</feature>
<evidence type="ECO:0000256" key="1">
    <source>
        <dbReference type="SAM" id="MobiDB-lite"/>
    </source>
</evidence>
<feature type="transmembrane region" description="Helical" evidence="2">
    <location>
        <begin position="134"/>
        <end position="152"/>
    </location>
</feature>